<accession>A0A1I5SAQ6</accession>
<comment type="function">
    <text evidence="10 12">Specifically methylates the N3 position of the uracil ring of uridine 1498 (m3U1498) in 16S rRNA. Acts on the fully assembled 30S ribosomal subunit.</text>
</comment>
<dbReference type="GO" id="GO:0005737">
    <property type="term" value="C:cytoplasm"/>
    <property type="evidence" value="ECO:0007669"/>
    <property type="project" value="UniProtKB-SubCell"/>
</dbReference>
<dbReference type="GO" id="GO:0070042">
    <property type="term" value="F:rRNA (uridine-N3-)-methyltransferase activity"/>
    <property type="evidence" value="ECO:0007669"/>
    <property type="project" value="TreeGrafter"/>
</dbReference>
<evidence type="ECO:0000259" key="14">
    <source>
        <dbReference type="Pfam" id="PF20260"/>
    </source>
</evidence>
<name>A0A1I5SAQ6_9SPHN</name>
<evidence type="ECO:0000256" key="3">
    <source>
        <dbReference type="ARBA" id="ARBA00012328"/>
    </source>
</evidence>
<keyword evidence="5 12" id="KW-0963">Cytoplasm</keyword>
<dbReference type="STRING" id="634430.SAMN04488241_10598"/>
<dbReference type="PANTHER" id="PTHR30027">
    <property type="entry name" value="RIBOSOMAL RNA SMALL SUBUNIT METHYLTRANSFERASE E"/>
    <property type="match status" value="1"/>
</dbReference>
<dbReference type="EMBL" id="FOXP01000005">
    <property type="protein sequence ID" value="SFP67868.1"/>
    <property type="molecule type" value="Genomic_DNA"/>
</dbReference>
<evidence type="ECO:0000256" key="1">
    <source>
        <dbReference type="ARBA" id="ARBA00004496"/>
    </source>
</evidence>
<dbReference type="NCBIfam" id="NF008696">
    <property type="entry name" value="PRK11713.3-5"/>
    <property type="match status" value="1"/>
</dbReference>
<evidence type="ECO:0000256" key="8">
    <source>
        <dbReference type="ARBA" id="ARBA00022679"/>
    </source>
</evidence>
<evidence type="ECO:0000256" key="9">
    <source>
        <dbReference type="ARBA" id="ARBA00022691"/>
    </source>
</evidence>
<dbReference type="EC" id="2.1.1.193" evidence="3 12"/>
<sequence length="248" mass="26412">MAATPAWPPQSTPRLFVDEPLGPGARRIDGPPAHYLLQVMRLKPGDPVKLFDDRTGEWLATVAAAGKRDLTVEVTGLLRPREAVPDLWLCAAPLKKGRVDWLAEKACELGVDRLVPVVTRRTVVDKPNTDRLRAHMIEAAEQCDRTALPQLADPVKLPALLRDWPAERTLFFADEAGGAPALGAMAGAPGPAAILIGPEGGFDAEERDLVRAHASAVGVSLGPRILRADTAAAAAVALWMAAAGDWRG</sequence>
<dbReference type="Gene3D" id="3.40.1280.10">
    <property type="match status" value="1"/>
</dbReference>
<evidence type="ECO:0000256" key="7">
    <source>
        <dbReference type="ARBA" id="ARBA00022603"/>
    </source>
</evidence>
<dbReference type="Proteomes" id="UP000199586">
    <property type="component" value="Unassembled WGS sequence"/>
</dbReference>
<keyword evidence="9 12" id="KW-0949">S-adenosyl-L-methionine</keyword>
<dbReference type="NCBIfam" id="TIGR00046">
    <property type="entry name" value="RsmE family RNA methyltransferase"/>
    <property type="match status" value="1"/>
</dbReference>
<dbReference type="InterPro" id="IPR046887">
    <property type="entry name" value="RsmE_PUA-like"/>
</dbReference>
<evidence type="ECO:0000256" key="10">
    <source>
        <dbReference type="ARBA" id="ARBA00025699"/>
    </source>
</evidence>
<evidence type="ECO:0000256" key="11">
    <source>
        <dbReference type="ARBA" id="ARBA00047944"/>
    </source>
</evidence>
<dbReference type="CDD" id="cd18084">
    <property type="entry name" value="RsmE-like"/>
    <property type="match status" value="1"/>
</dbReference>
<dbReference type="PIRSF" id="PIRSF015601">
    <property type="entry name" value="MTase_slr0722"/>
    <property type="match status" value="1"/>
</dbReference>
<dbReference type="SUPFAM" id="SSF75217">
    <property type="entry name" value="alpha/beta knot"/>
    <property type="match status" value="1"/>
</dbReference>
<evidence type="ECO:0000313" key="15">
    <source>
        <dbReference type="EMBL" id="SFP67868.1"/>
    </source>
</evidence>
<feature type="domain" description="Ribosomal RNA small subunit methyltransferase E methyltransferase" evidence="13">
    <location>
        <begin position="86"/>
        <end position="239"/>
    </location>
</feature>
<keyword evidence="8 12" id="KW-0808">Transferase</keyword>
<feature type="domain" description="Ribosomal RNA small subunit methyltransferase E PUA-like" evidence="14">
    <location>
        <begin position="29"/>
        <end position="74"/>
    </location>
</feature>
<evidence type="ECO:0000256" key="6">
    <source>
        <dbReference type="ARBA" id="ARBA00022552"/>
    </source>
</evidence>
<evidence type="ECO:0000256" key="4">
    <source>
        <dbReference type="ARBA" id="ARBA00013673"/>
    </source>
</evidence>
<dbReference type="Pfam" id="PF04452">
    <property type="entry name" value="Methyltrans_RNA"/>
    <property type="match status" value="1"/>
</dbReference>
<gene>
    <name evidence="15" type="ORF">SAMN04488241_10598</name>
</gene>
<reference evidence="15 16" key="1">
    <citation type="submission" date="2016-10" db="EMBL/GenBank/DDBJ databases">
        <authorList>
            <person name="de Groot N.N."/>
        </authorList>
    </citation>
    <scope>NUCLEOTIDE SEQUENCE [LARGE SCALE GENOMIC DNA]</scope>
    <source>
        <strain evidence="15 16">CGMCC 1.9113</strain>
    </source>
</reference>
<proteinExistence type="inferred from homology"/>
<dbReference type="InterPro" id="IPR029026">
    <property type="entry name" value="tRNA_m1G_MTases_N"/>
</dbReference>
<keyword evidence="7 12" id="KW-0489">Methyltransferase</keyword>
<organism evidence="15 16">
    <name type="scientific">Sphingomonas rubra</name>
    <dbReference type="NCBI Taxonomy" id="634430"/>
    <lineage>
        <taxon>Bacteria</taxon>
        <taxon>Pseudomonadati</taxon>
        <taxon>Pseudomonadota</taxon>
        <taxon>Alphaproteobacteria</taxon>
        <taxon>Sphingomonadales</taxon>
        <taxon>Sphingomonadaceae</taxon>
        <taxon>Sphingomonas</taxon>
    </lineage>
</organism>
<evidence type="ECO:0000259" key="13">
    <source>
        <dbReference type="Pfam" id="PF04452"/>
    </source>
</evidence>
<dbReference type="AlphaFoldDB" id="A0A1I5SAQ6"/>
<dbReference type="Pfam" id="PF20260">
    <property type="entry name" value="PUA_4"/>
    <property type="match status" value="1"/>
</dbReference>
<evidence type="ECO:0000256" key="5">
    <source>
        <dbReference type="ARBA" id="ARBA00022490"/>
    </source>
</evidence>
<dbReference type="Gene3D" id="2.40.240.20">
    <property type="entry name" value="Hypothetical PUA domain-like, domain 1"/>
    <property type="match status" value="1"/>
</dbReference>
<dbReference type="InterPro" id="IPR006700">
    <property type="entry name" value="RsmE"/>
</dbReference>
<evidence type="ECO:0000256" key="12">
    <source>
        <dbReference type="PIRNR" id="PIRNR015601"/>
    </source>
</evidence>
<dbReference type="SUPFAM" id="SSF88697">
    <property type="entry name" value="PUA domain-like"/>
    <property type="match status" value="1"/>
</dbReference>
<comment type="subcellular location">
    <subcellularLocation>
        <location evidence="1 12">Cytoplasm</location>
    </subcellularLocation>
</comment>
<dbReference type="InterPro" id="IPR029028">
    <property type="entry name" value="Alpha/beta_knot_MTases"/>
</dbReference>
<keyword evidence="6 12" id="KW-0698">rRNA processing</keyword>
<protein>
    <recommendedName>
        <fullName evidence="4 12">Ribosomal RNA small subunit methyltransferase E</fullName>
        <ecNumber evidence="3 12">2.1.1.193</ecNumber>
    </recommendedName>
</protein>
<dbReference type="InterPro" id="IPR015947">
    <property type="entry name" value="PUA-like_sf"/>
</dbReference>
<dbReference type="GO" id="GO:0070475">
    <property type="term" value="P:rRNA base methylation"/>
    <property type="evidence" value="ECO:0007669"/>
    <property type="project" value="TreeGrafter"/>
</dbReference>
<keyword evidence="16" id="KW-1185">Reference proteome</keyword>
<dbReference type="OrthoDB" id="9815641at2"/>
<dbReference type="InterPro" id="IPR046886">
    <property type="entry name" value="RsmE_MTase_dom"/>
</dbReference>
<comment type="similarity">
    <text evidence="2 12">Belongs to the RNA methyltransferase RsmE family.</text>
</comment>
<dbReference type="PANTHER" id="PTHR30027:SF3">
    <property type="entry name" value="16S RRNA (URACIL(1498)-N(3))-METHYLTRANSFERASE"/>
    <property type="match status" value="1"/>
</dbReference>
<dbReference type="RefSeq" id="WP_093333002.1">
    <property type="nucleotide sequence ID" value="NZ_FOXP01000005.1"/>
</dbReference>
<evidence type="ECO:0000313" key="16">
    <source>
        <dbReference type="Proteomes" id="UP000199586"/>
    </source>
</evidence>
<evidence type="ECO:0000256" key="2">
    <source>
        <dbReference type="ARBA" id="ARBA00005528"/>
    </source>
</evidence>
<comment type="catalytic activity">
    <reaction evidence="11 12">
        <text>uridine(1498) in 16S rRNA + S-adenosyl-L-methionine = N(3)-methyluridine(1498) in 16S rRNA + S-adenosyl-L-homocysteine + H(+)</text>
        <dbReference type="Rhea" id="RHEA:42920"/>
        <dbReference type="Rhea" id="RHEA-COMP:10283"/>
        <dbReference type="Rhea" id="RHEA-COMP:10284"/>
        <dbReference type="ChEBI" id="CHEBI:15378"/>
        <dbReference type="ChEBI" id="CHEBI:57856"/>
        <dbReference type="ChEBI" id="CHEBI:59789"/>
        <dbReference type="ChEBI" id="CHEBI:65315"/>
        <dbReference type="ChEBI" id="CHEBI:74502"/>
        <dbReference type="EC" id="2.1.1.193"/>
    </reaction>
</comment>